<feature type="domain" description="Amidohydrolase-related" evidence="2">
    <location>
        <begin position="22"/>
        <end position="364"/>
    </location>
</feature>
<dbReference type="EMBL" id="CADCTC010000084">
    <property type="protein sequence ID" value="CAA9237436.1"/>
    <property type="molecule type" value="Genomic_DNA"/>
</dbReference>
<dbReference type="Pfam" id="PF04909">
    <property type="entry name" value="Amidohydro_2"/>
    <property type="match status" value="1"/>
</dbReference>
<organism evidence="3">
    <name type="scientific">uncultured Chloroflexota bacterium</name>
    <dbReference type="NCBI Taxonomy" id="166587"/>
    <lineage>
        <taxon>Bacteria</taxon>
        <taxon>Bacillati</taxon>
        <taxon>Chloroflexota</taxon>
        <taxon>environmental samples</taxon>
    </lineage>
</organism>
<dbReference type="Gene3D" id="3.20.20.140">
    <property type="entry name" value="Metal-dependent hydrolases"/>
    <property type="match status" value="1"/>
</dbReference>
<dbReference type="SUPFAM" id="SSF51556">
    <property type="entry name" value="Metallo-dependent hydrolases"/>
    <property type="match status" value="1"/>
</dbReference>
<dbReference type="InterPro" id="IPR006680">
    <property type="entry name" value="Amidohydro-rel"/>
</dbReference>
<protein>
    <submittedName>
        <fullName evidence="3">Amidohydrolase 2</fullName>
    </submittedName>
</protein>
<sequence length="370" mass="41166">MTTTTAPSLAASTTTQAPPTLIDCDIHNVVPNTTALFPYLSEHWREHITNTLFKGPTDTAYPRKAPTTACTGSVPPGGGPAGSSLEHLRAQLLDPLHVALGILCCTYEVDSIHNPDAAVVLARAVNDWQIAEWLDKEPRLRASIVVPSQIPHLAAQEIDRVGDHPGFVQVFLPVRSHHPYGSRLYHPLWEAVARHNLVGGIHFGGAPGNPPTPSGWPSYYLEEYAGMAQVFQSQLVSLITEGVFDQFPSLRVALIEAGFTWLPSFMWRFDKEWRNLRRLVPWVKRAPSAYIREHVRFTLQPLDAPPEPRHLLQVLDQIGSDDVLLYSSDYPHRHDGDPEQALFPHLPPQLVQKIRAGNARAFYPRLTGLS</sequence>
<gene>
    <name evidence="3" type="ORF">AVDCRST_MAG77-1332</name>
</gene>
<dbReference type="GO" id="GO:0016831">
    <property type="term" value="F:carboxy-lyase activity"/>
    <property type="evidence" value="ECO:0007669"/>
    <property type="project" value="InterPro"/>
</dbReference>
<dbReference type="InterPro" id="IPR032466">
    <property type="entry name" value="Metal_Hydrolase"/>
</dbReference>
<evidence type="ECO:0000256" key="1">
    <source>
        <dbReference type="ARBA" id="ARBA00023239"/>
    </source>
</evidence>
<dbReference type="PANTHER" id="PTHR21240:SF28">
    <property type="entry name" value="ISO-OROTATE DECARBOXYLASE (EUROFUNG)"/>
    <property type="match status" value="1"/>
</dbReference>
<evidence type="ECO:0000259" key="2">
    <source>
        <dbReference type="Pfam" id="PF04909"/>
    </source>
</evidence>
<name>A0A6J4HZI1_9CHLR</name>
<keyword evidence="1" id="KW-0456">Lyase</keyword>
<dbReference type="PANTHER" id="PTHR21240">
    <property type="entry name" value="2-AMINO-3-CARBOXYLMUCONATE-6-SEMIALDEHYDE DECARBOXYLASE"/>
    <property type="match status" value="1"/>
</dbReference>
<evidence type="ECO:0000313" key="3">
    <source>
        <dbReference type="EMBL" id="CAA9237436.1"/>
    </source>
</evidence>
<accession>A0A6J4HZI1</accession>
<dbReference type="AlphaFoldDB" id="A0A6J4HZI1"/>
<dbReference type="InterPro" id="IPR032465">
    <property type="entry name" value="ACMSD"/>
</dbReference>
<keyword evidence="3" id="KW-0378">Hydrolase</keyword>
<reference evidence="3" key="1">
    <citation type="submission" date="2020-02" db="EMBL/GenBank/DDBJ databases">
        <authorList>
            <person name="Meier V. D."/>
        </authorList>
    </citation>
    <scope>NUCLEOTIDE SEQUENCE</scope>
    <source>
        <strain evidence="3">AVDCRST_MAG77</strain>
    </source>
</reference>
<dbReference type="GO" id="GO:0016787">
    <property type="term" value="F:hydrolase activity"/>
    <property type="evidence" value="ECO:0007669"/>
    <property type="project" value="UniProtKB-KW"/>
</dbReference>
<proteinExistence type="predicted"/>
<dbReference type="GO" id="GO:0005737">
    <property type="term" value="C:cytoplasm"/>
    <property type="evidence" value="ECO:0007669"/>
    <property type="project" value="TreeGrafter"/>
</dbReference>
<dbReference type="GO" id="GO:0019748">
    <property type="term" value="P:secondary metabolic process"/>
    <property type="evidence" value="ECO:0007669"/>
    <property type="project" value="TreeGrafter"/>
</dbReference>